<comment type="subunit">
    <text evidence="7">The glycine cleavage system is composed of four proteins: P, T, L and H.</text>
</comment>
<accession>G0UCI8</accession>
<comment type="catalytic activity">
    <reaction evidence="6 7">
        <text>N(6)-[(R)-S(8)-aminomethyldihydrolipoyl]-L-lysyl-[protein] + (6S)-5,6,7,8-tetrahydrofolate = N(6)-[(R)-dihydrolipoyl]-L-lysyl-[protein] + (6R)-5,10-methylene-5,6,7,8-tetrahydrofolate + NH4(+)</text>
        <dbReference type="Rhea" id="RHEA:16945"/>
        <dbReference type="Rhea" id="RHEA-COMP:10475"/>
        <dbReference type="Rhea" id="RHEA-COMP:10492"/>
        <dbReference type="ChEBI" id="CHEBI:15636"/>
        <dbReference type="ChEBI" id="CHEBI:28938"/>
        <dbReference type="ChEBI" id="CHEBI:57453"/>
        <dbReference type="ChEBI" id="CHEBI:83100"/>
        <dbReference type="ChEBI" id="CHEBI:83143"/>
        <dbReference type="EC" id="2.1.2.10"/>
    </reaction>
</comment>
<dbReference type="FunFam" id="3.30.70.1400:FF:000001">
    <property type="entry name" value="Aminomethyltransferase"/>
    <property type="match status" value="1"/>
</dbReference>
<dbReference type="GO" id="GO:0005960">
    <property type="term" value="C:glycine cleavage complex"/>
    <property type="evidence" value="ECO:0007669"/>
    <property type="project" value="InterPro"/>
</dbReference>
<keyword evidence="10" id="KW-0489">Methyltransferase</keyword>
<dbReference type="AlphaFoldDB" id="G0UCI8"/>
<dbReference type="NCBIfam" id="TIGR00528">
    <property type="entry name" value="gcvT"/>
    <property type="match status" value="1"/>
</dbReference>
<dbReference type="GO" id="GO:0004047">
    <property type="term" value="F:aminomethyltransferase activity"/>
    <property type="evidence" value="ECO:0007669"/>
    <property type="project" value="UniProtKB-EC"/>
</dbReference>
<dbReference type="SUPFAM" id="SSF101790">
    <property type="entry name" value="Aminomethyltransferase beta-barrel domain"/>
    <property type="match status" value="1"/>
</dbReference>
<evidence type="ECO:0000256" key="6">
    <source>
        <dbReference type="ARBA" id="ARBA00047665"/>
    </source>
</evidence>
<dbReference type="FunFam" id="2.40.30.110:FF:000003">
    <property type="entry name" value="Aminomethyltransferase"/>
    <property type="match status" value="1"/>
</dbReference>
<gene>
    <name evidence="10" type="ORF">TVY486_1110320</name>
</gene>
<dbReference type="VEuPathDB" id="TriTrypDB:TvY486_1110320"/>
<dbReference type="GO" id="GO:0006546">
    <property type="term" value="P:glycine catabolic process"/>
    <property type="evidence" value="ECO:0007669"/>
    <property type="project" value="InterPro"/>
</dbReference>
<dbReference type="Gene3D" id="3.30.1360.120">
    <property type="entry name" value="Probable tRNA modification gtpase trme, domain 1"/>
    <property type="match status" value="1"/>
</dbReference>
<keyword evidence="3 7" id="KW-0032">Aminotransferase</keyword>
<reference evidence="10" key="1">
    <citation type="journal article" date="2012" name="Proc. Natl. Acad. Sci. U.S.A.">
        <title>Antigenic diversity is generated by distinct evolutionary mechanisms in African trypanosome species.</title>
        <authorList>
            <person name="Jackson A.P."/>
            <person name="Berry A."/>
            <person name="Aslett M."/>
            <person name="Allison H.C."/>
            <person name="Burton P."/>
            <person name="Vavrova-Anderson J."/>
            <person name="Brown R."/>
            <person name="Browne H."/>
            <person name="Corton N."/>
            <person name="Hauser H."/>
            <person name="Gamble J."/>
            <person name="Gilderthorp R."/>
            <person name="Marcello L."/>
            <person name="McQuillan J."/>
            <person name="Otto T.D."/>
            <person name="Quail M.A."/>
            <person name="Sanders M.J."/>
            <person name="van Tonder A."/>
            <person name="Ginger M.L."/>
            <person name="Field M.C."/>
            <person name="Barry J.D."/>
            <person name="Hertz-Fowler C."/>
            <person name="Berriman M."/>
        </authorList>
    </citation>
    <scope>NUCLEOTIDE SEQUENCE</scope>
    <source>
        <strain evidence="10">Y486</strain>
    </source>
</reference>
<dbReference type="OMA" id="MPVQYPA"/>
<dbReference type="GO" id="GO:0008168">
    <property type="term" value="F:methyltransferase activity"/>
    <property type="evidence" value="ECO:0007669"/>
    <property type="project" value="UniProtKB-KW"/>
</dbReference>
<evidence type="ECO:0000256" key="2">
    <source>
        <dbReference type="ARBA" id="ARBA00012616"/>
    </source>
</evidence>
<comment type="subcellular location">
    <subcellularLocation>
        <location evidence="7">Mitochondrion</location>
    </subcellularLocation>
</comment>
<dbReference type="Gene3D" id="3.30.70.1400">
    <property type="entry name" value="Aminomethyltransferase beta-barrel domains"/>
    <property type="match status" value="1"/>
</dbReference>
<evidence type="ECO:0000256" key="1">
    <source>
        <dbReference type="ARBA" id="ARBA00008609"/>
    </source>
</evidence>
<comment type="function">
    <text evidence="7">The glycine cleavage system catalyzes the degradation of glycine.</text>
</comment>
<dbReference type="GO" id="GO:0008483">
    <property type="term" value="F:transaminase activity"/>
    <property type="evidence" value="ECO:0007669"/>
    <property type="project" value="UniProtKB-KW"/>
</dbReference>
<dbReference type="EMBL" id="HE573027">
    <property type="protein sequence ID" value="CCC53548.1"/>
    <property type="molecule type" value="Genomic_DNA"/>
</dbReference>
<dbReference type="InterPro" id="IPR028896">
    <property type="entry name" value="GcvT/YgfZ/DmdA"/>
</dbReference>
<evidence type="ECO:0000256" key="5">
    <source>
        <dbReference type="ARBA" id="ARBA00031395"/>
    </source>
</evidence>
<evidence type="ECO:0000259" key="8">
    <source>
        <dbReference type="Pfam" id="PF01571"/>
    </source>
</evidence>
<evidence type="ECO:0000256" key="4">
    <source>
        <dbReference type="ARBA" id="ARBA00022679"/>
    </source>
</evidence>
<dbReference type="InterPro" id="IPR006223">
    <property type="entry name" value="GcvT"/>
</dbReference>
<evidence type="ECO:0000313" key="10">
    <source>
        <dbReference type="EMBL" id="CCC53548.1"/>
    </source>
</evidence>
<protein>
    <recommendedName>
        <fullName evidence="2 7">Aminomethyltransferase</fullName>
        <ecNumber evidence="2 7">2.1.2.10</ecNumber>
    </recommendedName>
    <alternativeName>
        <fullName evidence="5 7">Glycine cleavage system T protein</fullName>
    </alternativeName>
</protein>
<dbReference type="InterPro" id="IPR006222">
    <property type="entry name" value="GCVT_N"/>
</dbReference>
<dbReference type="PANTHER" id="PTHR43757:SF2">
    <property type="entry name" value="AMINOMETHYLTRANSFERASE, MITOCHONDRIAL"/>
    <property type="match status" value="1"/>
</dbReference>
<comment type="similarity">
    <text evidence="1 7">Belongs to the GcvT family.</text>
</comment>
<dbReference type="PANTHER" id="PTHR43757">
    <property type="entry name" value="AMINOMETHYLTRANSFERASE"/>
    <property type="match status" value="1"/>
</dbReference>
<feature type="domain" description="GCVT N-terminal" evidence="8">
    <location>
        <begin position="10"/>
        <end position="263"/>
    </location>
</feature>
<dbReference type="InterPro" id="IPR013977">
    <property type="entry name" value="GcvT_C"/>
</dbReference>
<dbReference type="GO" id="GO:0032259">
    <property type="term" value="P:methylation"/>
    <property type="evidence" value="ECO:0007669"/>
    <property type="project" value="UniProtKB-KW"/>
</dbReference>
<dbReference type="Pfam" id="PF01571">
    <property type="entry name" value="GCV_T"/>
    <property type="match status" value="1"/>
</dbReference>
<dbReference type="Gene3D" id="4.10.1250.10">
    <property type="entry name" value="Aminomethyltransferase fragment"/>
    <property type="match status" value="1"/>
</dbReference>
<dbReference type="SUPFAM" id="SSF103025">
    <property type="entry name" value="Folate-binding domain"/>
    <property type="match status" value="1"/>
</dbReference>
<dbReference type="GO" id="GO:0005739">
    <property type="term" value="C:mitochondrion"/>
    <property type="evidence" value="ECO:0007669"/>
    <property type="project" value="UniProtKB-SubCell"/>
</dbReference>
<dbReference type="Pfam" id="PF08669">
    <property type="entry name" value="GCV_T_C"/>
    <property type="match status" value="1"/>
</dbReference>
<organism evidence="10">
    <name type="scientific">Trypanosoma vivax (strain Y486)</name>
    <dbReference type="NCBI Taxonomy" id="1055687"/>
    <lineage>
        <taxon>Eukaryota</taxon>
        <taxon>Discoba</taxon>
        <taxon>Euglenozoa</taxon>
        <taxon>Kinetoplastea</taxon>
        <taxon>Metakinetoplastina</taxon>
        <taxon>Trypanosomatida</taxon>
        <taxon>Trypanosomatidae</taxon>
        <taxon>Trypanosoma</taxon>
        <taxon>Duttonella</taxon>
    </lineage>
</organism>
<dbReference type="Gene3D" id="2.40.30.110">
    <property type="entry name" value="Aminomethyltransferase beta-barrel domains"/>
    <property type="match status" value="1"/>
</dbReference>
<keyword evidence="4 7" id="KW-0808">Transferase</keyword>
<evidence type="ECO:0000256" key="7">
    <source>
        <dbReference type="RuleBase" id="RU003981"/>
    </source>
</evidence>
<dbReference type="InterPro" id="IPR027266">
    <property type="entry name" value="TrmE/GcvT-like"/>
</dbReference>
<dbReference type="EC" id="2.1.2.10" evidence="2 7"/>
<dbReference type="InterPro" id="IPR029043">
    <property type="entry name" value="GcvT/YgfZ_C"/>
</dbReference>
<name>G0UCI8_TRYVY</name>
<evidence type="ECO:0000256" key="3">
    <source>
        <dbReference type="ARBA" id="ARBA00022576"/>
    </source>
</evidence>
<dbReference type="PIRSF" id="PIRSF006487">
    <property type="entry name" value="GcvT"/>
    <property type="match status" value="1"/>
</dbReference>
<sequence length="376" mass="41132">MAASLRRTALHSFHTSCKARMGPFAGYEMPINYPSGAVREHLHTRSAASLFDVSHFGVVELYGADRVRFIEWLTPAAASSLQCGQAVLTMFLNEHAGVKDDCIVTKLSDRLVLVVNAGCKEKIIGYMRNMVTSFRGEAVVEHREDCAVLTLQGPKAAAALSPYVEGLDKLLFMRALCDASIRGFRVSTLTRCSYSGEDGFDIIVRPQDALPLVELLLKNPDVLPAGLAARDTLRTEAGLNLYSHELSEEINPVAARCMWCVPKHRLEEGGFIGHARLRELSSRPASLVPRVRVGILAGPERGPIPRSGTPVFVEDDAVGVVTSGIPSPTLGRNIALGYIDRRHSKLGQPVVLDVRGKRIPAEVVQPRFVPPRYYRG</sequence>
<keyword evidence="7" id="KW-0809">Transit peptide</keyword>
<proteinExistence type="inferred from homology"/>
<evidence type="ECO:0000259" key="9">
    <source>
        <dbReference type="Pfam" id="PF08669"/>
    </source>
</evidence>
<keyword evidence="7" id="KW-0496">Mitochondrion</keyword>
<feature type="domain" description="Aminomethyltransferase C-terminal" evidence="9">
    <location>
        <begin position="290"/>
        <end position="369"/>
    </location>
</feature>